<keyword evidence="4" id="KW-0349">Heme</keyword>
<evidence type="ECO:0000256" key="1">
    <source>
        <dbReference type="ARBA" id="ARBA00010617"/>
    </source>
</evidence>
<keyword evidence="3 4" id="KW-0408">Iron</keyword>
<evidence type="ECO:0000256" key="2">
    <source>
        <dbReference type="ARBA" id="ARBA00022723"/>
    </source>
</evidence>
<dbReference type="InterPro" id="IPR001128">
    <property type="entry name" value="Cyt_P450"/>
</dbReference>
<organism evidence="5 6">
    <name type="scientific">Stylosanthes scabra</name>
    <dbReference type="NCBI Taxonomy" id="79078"/>
    <lineage>
        <taxon>Eukaryota</taxon>
        <taxon>Viridiplantae</taxon>
        <taxon>Streptophyta</taxon>
        <taxon>Embryophyta</taxon>
        <taxon>Tracheophyta</taxon>
        <taxon>Spermatophyta</taxon>
        <taxon>Magnoliopsida</taxon>
        <taxon>eudicotyledons</taxon>
        <taxon>Gunneridae</taxon>
        <taxon>Pentapetalae</taxon>
        <taxon>rosids</taxon>
        <taxon>fabids</taxon>
        <taxon>Fabales</taxon>
        <taxon>Fabaceae</taxon>
        <taxon>Papilionoideae</taxon>
        <taxon>50 kb inversion clade</taxon>
        <taxon>dalbergioids sensu lato</taxon>
        <taxon>Dalbergieae</taxon>
        <taxon>Pterocarpus clade</taxon>
        <taxon>Stylosanthes</taxon>
    </lineage>
</organism>
<dbReference type="PRINTS" id="PR00385">
    <property type="entry name" value="P450"/>
</dbReference>
<dbReference type="InterPro" id="IPR017972">
    <property type="entry name" value="Cyt_P450_CS"/>
</dbReference>
<comment type="similarity">
    <text evidence="1 4">Belongs to the cytochrome P450 family.</text>
</comment>
<dbReference type="PRINTS" id="PR00463">
    <property type="entry name" value="EP450I"/>
</dbReference>
<dbReference type="EMBL" id="JASCZI010241982">
    <property type="protein sequence ID" value="MED6208855.1"/>
    <property type="molecule type" value="Genomic_DNA"/>
</dbReference>
<evidence type="ECO:0000313" key="6">
    <source>
        <dbReference type="Proteomes" id="UP001341840"/>
    </source>
</evidence>
<reference evidence="5 6" key="1">
    <citation type="journal article" date="2023" name="Plants (Basel)">
        <title>Bridging the Gap: Combining Genomics and Transcriptomics Approaches to Understand Stylosanthes scabra, an Orphan Legume from the Brazilian Caatinga.</title>
        <authorList>
            <person name="Ferreira-Neto J.R.C."/>
            <person name="da Silva M.D."/>
            <person name="Binneck E."/>
            <person name="de Melo N.F."/>
            <person name="da Silva R.H."/>
            <person name="de Melo A.L.T.M."/>
            <person name="Pandolfi V."/>
            <person name="Bustamante F.O."/>
            <person name="Brasileiro-Vidal A.C."/>
            <person name="Benko-Iseppon A.M."/>
        </authorList>
    </citation>
    <scope>NUCLEOTIDE SEQUENCE [LARGE SCALE GENOMIC DNA]</scope>
    <source>
        <tissue evidence="5">Leaves</tissue>
    </source>
</reference>
<proteinExistence type="inferred from homology"/>
<evidence type="ECO:0008006" key="7">
    <source>
        <dbReference type="Google" id="ProtNLM"/>
    </source>
</evidence>
<dbReference type="PROSITE" id="PS00086">
    <property type="entry name" value="CYTOCHROME_P450"/>
    <property type="match status" value="1"/>
</dbReference>
<dbReference type="Proteomes" id="UP001341840">
    <property type="component" value="Unassembled WGS sequence"/>
</dbReference>
<evidence type="ECO:0000256" key="3">
    <source>
        <dbReference type="ARBA" id="ARBA00023004"/>
    </source>
</evidence>
<dbReference type="PANTHER" id="PTHR47955:SF15">
    <property type="entry name" value="CYTOCHROME P450 71A2-LIKE"/>
    <property type="match status" value="1"/>
</dbReference>
<dbReference type="SUPFAM" id="SSF48264">
    <property type="entry name" value="Cytochrome P450"/>
    <property type="match status" value="1"/>
</dbReference>
<dbReference type="PANTHER" id="PTHR47955">
    <property type="entry name" value="CYTOCHROME P450 FAMILY 71 PROTEIN"/>
    <property type="match status" value="1"/>
</dbReference>
<dbReference type="Gene3D" id="1.10.630.10">
    <property type="entry name" value="Cytochrome P450"/>
    <property type="match status" value="1"/>
</dbReference>
<evidence type="ECO:0000313" key="5">
    <source>
        <dbReference type="EMBL" id="MED6208855.1"/>
    </source>
</evidence>
<keyword evidence="6" id="KW-1185">Reference proteome</keyword>
<dbReference type="Pfam" id="PF00067">
    <property type="entry name" value="p450"/>
    <property type="match status" value="1"/>
</dbReference>
<keyword evidence="2 4" id="KW-0479">Metal-binding</keyword>
<dbReference type="InterPro" id="IPR036396">
    <property type="entry name" value="Cyt_P450_sf"/>
</dbReference>
<protein>
    <recommendedName>
        <fullName evidence="7">Cytochrome P450</fullName>
    </recommendedName>
</protein>
<dbReference type="CDD" id="cd11072">
    <property type="entry name" value="CYP71-like"/>
    <property type="match status" value="1"/>
</dbReference>
<comment type="caution">
    <text evidence="5">The sequence shown here is derived from an EMBL/GenBank/DDBJ whole genome shotgun (WGS) entry which is preliminary data.</text>
</comment>
<name>A0ABU6YEL7_9FABA</name>
<keyword evidence="4" id="KW-0503">Monooxygenase</keyword>
<dbReference type="InterPro" id="IPR002401">
    <property type="entry name" value="Cyt_P450_E_grp-I"/>
</dbReference>
<accession>A0ABU6YEL7</accession>
<sequence length="434" mass="49803">MFLHLGRTPTLVVSSAKVLNEIMKNHELTFSNRFQTTAMRILMYGRNNIGFQNYGENWKQKRNICVHELLSPKMMQSIRLIREEEVMKLVNNNLREAINNGSDVNLSEMIFDTLNSITCKCVLGCNTQDYGYENAKGLARKMINQLGVLTLGDHFPWLSWVEDVLSGQVQEFKETFGAFDALYDEVIVKKHKKKKMRTENHHENSFVDILIQLQEDGHYDLSNGDIKGIIMDLFAAGSATTSAVVEWAMTELMKNPITMKKAQEEVRRVVGQKCIAEESHINKMEFLKYVVKETLRLHPSAPLLLPRETSTSVKLNGYDIPEKTMVCVNVWAIQRDPEYWERAEEFIPERHEHSKVRYNGQDSQFAPFGFGRRGCLGMSFALDSAEYMLANLLCCFNWNMPPQGIDITEADGLVSAMKFPLHLNPIPFSFKQEQ</sequence>
<gene>
    <name evidence="5" type="ORF">PIB30_049075</name>
</gene>
<keyword evidence="4" id="KW-0560">Oxidoreductase</keyword>
<evidence type="ECO:0000256" key="4">
    <source>
        <dbReference type="RuleBase" id="RU000461"/>
    </source>
</evidence>